<keyword evidence="2" id="KW-1133">Transmembrane helix</keyword>
<dbReference type="PROSITE" id="PS50850">
    <property type="entry name" value="MFS"/>
    <property type="match status" value="1"/>
</dbReference>
<dbReference type="InterPro" id="IPR036259">
    <property type="entry name" value="MFS_trans_sf"/>
</dbReference>
<gene>
    <name evidence="4" type="ORF">Pmar_PMAR014749</name>
</gene>
<feature type="domain" description="Major facilitator superfamily (MFS) profile" evidence="3">
    <location>
        <begin position="49"/>
        <end position="121"/>
    </location>
</feature>
<evidence type="ECO:0000256" key="1">
    <source>
        <dbReference type="ARBA" id="ARBA00004141"/>
    </source>
</evidence>
<dbReference type="GeneID" id="9040252"/>
<sequence>MSTNGVTGSNVSQVITAELSSDDTRERSARRLAFTSLTRSDKGVRFFLDLFIVYVSVIIDFMGYTLLAPLLSTIVDQLGSGGFSDDAFAASWLMAMYGLGQFISVMIMGPLSDRFCDCVTA</sequence>
<dbReference type="OrthoDB" id="10262656at2759"/>
<dbReference type="SUPFAM" id="SSF103473">
    <property type="entry name" value="MFS general substrate transporter"/>
    <property type="match status" value="1"/>
</dbReference>
<dbReference type="Proteomes" id="UP000007800">
    <property type="component" value="Unassembled WGS sequence"/>
</dbReference>
<dbReference type="RefSeq" id="XP_002768961.1">
    <property type="nucleotide sequence ID" value="XM_002768915.1"/>
</dbReference>
<evidence type="ECO:0000259" key="3">
    <source>
        <dbReference type="PROSITE" id="PS50850"/>
    </source>
</evidence>
<organism evidence="5">
    <name type="scientific">Perkinsus marinus (strain ATCC 50983 / TXsc)</name>
    <dbReference type="NCBI Taxonomy" id="423536"/>
    <lineage>
        <taxon>Eukaryota</taxon>
        <taxon>Sar</taxon>
        <taxon>Alveolata</taxon>
        <taxon>Perkinsozoa</taxon>
        <taxon>Perkinsea</taxon>
        <taxon>Perkinsida</taxon>
        <taxon>Perkinsidae</taxon>
        <taxon>Perkinsus</taxon>
    </lineage>
</organism>
<name>C5LNL5_PERM5</name>
<evidence type="ECO:0000313" key="5">
    <source>
        <dbReference type="Proteomes" id="UP000007800"/>
    </source>
</evidence>
<keyword evidence="2" id="KW-0812">Transmembrane</keyword>
<keyword evidence="5" id="KW-1185">Reference proteome</keyword>
<feature type="transmembrane region" description="Helical" evidence="2">
    <location>
        <begin position="46"/>
        <end position="67"/>
    </location>
</feature>
<dbReference type="AlphaFoldDB" id="C5LNL5"/>
<comment type="subcellular location">
    <subcellularLocation>
        <location evidence="1">Membrane</location>
        <topology evidence="1">Multi-pass membrane protein</topology>
    </subcellularLocation>
</comment>
<dbReference type="InParanoid" id="C5LNL5"/>
<proteinExistence type="predicted"/>
<dbReference type="GO" id="GO:0022857">
    <property type="term" value="F:transmembrane transporter activity"/>
    <property type="evidence" value="ECO:0007669"/>
    <property type="project" value="InterPro"/>
</dbReference>
<evidence type="ECO:0000256" key="2">
    <source>
        <dbReference type="SAM" id="Phobius"/>
    </source>
</evidence>
<evidence type="ECO:0000313" key="4">
    <source>
        <dbReference type="EMBL" id="EER01679.1"/>
    </source>
</evidence>
<dbReference type="InterPro" id="IPR020846">
    <property type="entry name" value="MFS_dom"/>
</dbReference>
<protein>
    <recommendedName>
        <fullName evidence="3">Major facilitator superfamily (MFS) profile domain-containing protein</fullName>
    </recommendedName>
</protein>
<feature type="transmembrane region" description="Helical" evidence="2">
    <location>
        <begin position="87"/>
        <end position="107"/>
    </location>
</feature>
<dbReference type="EMBL" id="GG683811">
    <property type="protein sequence ID" value="EER01679.1"/>
    <property type="molecule type" value="Genomic_DNA"/>
</dbReference>
<dbReference type="GO" id="GO:0016020">
    <property type="term" value="C:membrane"/>
    <property type="evidence" value="ECO:0007669"/>
    <property type="project" value="UniProtKB-SubCell"/>
</dbReference>
<accession>C5LNL5</accession>
<dbReference type="Gene3D" id="1.20.1250.20">
    <property type="entry name" value="MFS general substrate transporter like domains"/>
    <property type="match status" value="1"/>
</dbReference>
<keyword evidence="2" id="KW-0472">Membrane</keyword>
<reference evidence="4 5" key="1">
    <citation type="submission" date="2008-07" db="EMBL/GenBank/DDBJ databases">
        <authorList>
            <person name="El-Sayed N."/>
            <person name="Caler E."/>
            <person name="Inman J."/>
            <person name="Amedeo P."/>
            <person name="Hass B."/>
            <person name="Wortman J."/>
        </authorList>
    </citation>
    <scope>NUCLEOTIDE SEQUENCE [LARGE SCALE GENOMIC DNA]</scope>
    <source>
        <strain evidence="5">ATCC 50983 / TXsc</strain>
    </source>
</reference>